<reference evidence="1" key="1">
    <citation type="submission" date="2022-03" db="EMBL/GenBank/DDBJ databases">
        <authorList>
            <person name="Lindestad O."/>
        </authorList>
    </citation>
    <scope>NUCLEOTIDE SEQUENCE</scope>
</reference>
<dbReference type="AlphaFoldDB" id="A0A8S4RY96"/>
<protein>
    <submittedName>
        <fullName evidence="1">Jg26509 protein</fullName>
    </submittedName>
</protein>
<dbReference type="EMBL" id="CAKXAJ010025706">
    <property type="protein sequence ID" value="CAH2242887.1"/>
    <property type="molecule type" value="Genomic_DNA"/>
</dbReference>
<keyword evidence="2" id="KW-1185">Reference proteome</keyword>
<dbReference type="Proteomes" id="UP000838756">
    <property type="component" value="Unassembled WGS sequence"/>
</dbReference>
<sequence>MQVITYGSETWSPGTSRASYEGSESLSGLWRELCSEYLYVIKTEMRRSVDEPELLREREKTAQRQLVRLIARRMERRWGLSPLPLDLCPVVNWQ</sequence>
<gene>
    <name evidence="1" type="primary">jg26509</name>
    <name evidence="1" type="ORF">PAEG_LOCUS19105</name>
</gene>
<name>A0A8S4RY96_9NEOP</name>
<evidence type="ECO:0000313" key="1">
    <source>
        <dbReference type="EMBL" id="CAH2242887.1"/>
    </source>
</evidence>
<proteinExistence type="predicted"/>
<accession>A0A8S4RY96</accession>
<organism evidence="1 2">
    <name type="scientific">Pararge aegeria aegeria</name>
    <dbReference type="NCBI Taxonomy" id="348720"/>
    <lineage>
        <taxon>Eukaryota</taxon>
        <taxon>Metazoa</taxon>
        <taxon>Ecdysozoa</taxon>
        <taxon>Arthropoda</taxon>
        <taxon>Hexapoda</taxon>
        <taxon>Insecta</taxon>
        <taxon>Pterygota</taxon>
        <taxon>Neoptera</taxon>
        <taxon>Endopterygota</taxon>
        <taxon>Lepidoptera</taxon>
        <taxon>Glossata</taxon>
        <taxon>Ditrysia</taxon>
        <taxon>Papilionoidea</taxon>
        <taxon>Nymphalidae</taxon>
        <taxon>Satyrinae</taxon>
        <taxon>Satyrini</taxon>
        <taxon>Parargina</taxon>
        <taxon>Pararge</taxon>
    </lineage>
</organism>
<comment type="caution">
    <text evidence="1">The sequence shown here is derived from an EMBL/GenBank/DDBJ whole genome shotgun (WGS) entry which is preliminary data.</text>
</comment>
<evidence type="ECO:0000313" key="2">
    <source>
        <dbReference type="Proteomes" id="UP000838756"/>
    </source>
</evidence>